<gene>
    <name evidence="2" type="ORF">ILEXP_LOCUS36810</name>
</gene>
<dbReference type="Proteomes" id="UP001642360">
    <property type="component" value="Unassembled WGS sequence"/>
</dbReference>
<evidence type="ECO:0008006" key="4">
    <source>
        <dbReference type="Google" id="ProtNLM"/>
    </source>
</evidence>
<dbReference type="EMBL" id="CAUOFW020004857">
    <property type="protein sequence ID" value="CAK9167533.1"/>
    <property type="molecule type" value="Genomic_DNA"/>
</dbReference>
<feature type="transmembrane region" description="Helical" evidence="1">
    <location>
        <begin position="6"/>
        <end position="26"/>
    </location>
</feature>
<name>A0ABC8TJM4_9AQUA</name>
<proteinExistence type="predicted"/>
<reference evidence="2 3" key="1">
    <citation type="submission" date="2024-02" db="EMBL/GenBank/DDBJ databases">
        <authorList>
            <person name="Vignale AGUSTIN F."/>
            <person name="Sosa J E."/>
            <person name="Modenutti C."/>
        </authorList>
    </citation>
    <scope>NUCLEOTIDE SEQUENCE [LARGE SCALE GENOMIC DNA]</scope>
</reference>
<evidence type="ECO:0000313" key="3">
    <source>
        <dbReference type="Proteomes" id="UP001642360"/>
    </source>
</evidence>
<sequence>MVSPLIAQHLWFLIAIVMVIEVDVVVTEVVREAVRVVVEVVVDPVPILTVAVEDTLLIFVRIYMENLLVLLIRLLIRMTPLLLLPYLGQLHQTLGRLLLYWVERSMLSFYLSNRVSHLFSLLLLPSQSATSTRSVTLANGTCSKVSGLGTTHLSPDMSLSSMLFDLKTKRKIGTGHEAGGLYYLDFDLPT</sequence>
<evidence type="ECO:0000313" key="2">
    <source>
        <dbReference type="EMBL" id="CAK9167533.1"/>
    </source>
</evidence>
<organism evidence="2 3">
    <name type="scientific">Ilex paraguariensis</name>
    <name type="common">yerba mate</name>
    <dbReference type="NCBI Taxonomy" id="185542"/>
    <lineage>
        <taxon>Eukaryota</taxon>
        <taxon>Viridiplantae</taxon>
        <taxon>Streptophyta</taxon>
        <taxon>Embryophyta</taxon>
        <taxon>Tracheophyta</taxon>
        <taxon>Spermatophyta</taxon>
        <taxon>Magnoliopsida</taxon>
        <taxon>eudicotyledons</taxon>
        <taxon>Gunneridae</taxon>
        <taxon>Pentapetalae</taxon>
        <taxon>asterids</taxon>
        <taxon>campanulids</taxon>
        <taxon>Aquifoliales</taxon>
        <taxon>Aquifoliaceae</taxon>
        <taxon>Ilex</taxon>
    </lineage>
</organism>
<evidence type="ECO:0000256" key="1">
    <source>
        <dbReference type="SAM" id="Phobius"/>
    </source>
</evidence>
<comment type="caution">
    <text evidence="2">The sequence shown here is derived from an EMBL/GenBank/DDBJ whole genome shotgun (WGS) entry which is preliminary data.</text>
</comment>
<keyword evidence="1" id="KW-1133">Transmembrane helix</keyword>
<dbReference type="AlphaFoldDB" id="A0ABC8TJM4"/>
<keyword evidence="1" id="KW-0472">Membrane</keyword>
<accession>A0ABC8TJM4</accession>
<protein>
    <recommendedName>
        <fullName evidence="4">Secreted protein</fullName>
    </recommendedName>
</protein>
<keyword evidence="3" id="KW-1185">Reference proteome</keyword>
<feature type="transmembrane region" description="Helical" evidence="1">
    <location>
        <begin position="67"/>
        <end position="87"/>
    </location>
</feature>
<keyword evidence="1" id="KW-0812">Transmembrane</keyword>